<dbReference type="AlphaFoldDB" id="U1PU82"/>
<protein>
    <submittedName>
        <fullName evidence="7">Transposase, IS605 OrfB family, central region</fullName>
    </submittedName>
</protein>
<name>U1PU82_9EURY</name>
<evidence type="ECO:0000313" key="8">
    <source>
        <dbReference type="Proteomes" id="UP000030710"/>
    </source>
</evidence>
<keyword evidence="3" id="KW-0238">DNA-binding</keyword>
<dbReference type="Pfam" id="PF01385">
    <property type="entry name" value="OrfB_IS605"/>
    <property type="match status" value="1"/>
</dbReference>
<dbReference type="GO" id="GO:0032196">
    <property type="term" value="P:transposition"/>
    <property type="evidence" value="ECO:0007669"/>
    <property type="project" value="UniProtKB-KW"/>
</dbReference>
<dbReference type="InterPro" id="IPR010095">
    <property type="entry name" value="Cas12f1-like_TNB"/>
</dbReference>
<feature type="domain" description="Probable transposase IS891/IS1136/IS1341" evidence="5">
    <location>
        <begin position="2"/>
        <end position="87"/>
    </location>
</feature>
<dbReference type="eggNOG" id="arCOG00683">
    <property type="taxonomic scope" value="Archaea"/>
</dbReference>
<evidence type="ECO:0000259" key="6">
    <source>
        <dbReference type="Pfam" id="PF07282"/>
    </source>
</evidence>
<dbReference type="GO" id="GO:0006310">
    <property type="term" value="P:DNA recombination"/>
    <property type="evidence" value="ECO:0007669"/>
    <property type="project" value="UniProtKB-KW"/>
</dbReference>
<feature type="domain" description="Cas12f1-like TNB" evidence="6">
    <location>
        <begin position="105"/>
        <end position="173"/>
    </location>
</feature>
<evidence type="ECO:0000313" key="7">
    <source>
        <dbReference type="EMBL" id="ERG97352.1"/>
    </source>
</evidence>
<sequence length="213" mass="24126">MSNIAAVAFPDEYVLYPGNTIKQDNHYFQHREYNTEGENGPSQQAQRLRRKRRRRETHFYHTLTKTIIGECVDRSVGTLVVGWPEDVRSNDLGKTANKWLHTWAYDRLYQYLNYKGEEHGIEVLKENEWNTSQTCCCCECGDTADSNRVDRGLYVCDSCGLVANADCNGAENIRHKITPNPAVDRSPGCLAQPSVSLFAKSPGERVPQEQGVP</sequence>
<dbReference type="Pfam" id="PF07282">
    <property type="entry name" value="Cas12f1-like_TNB"/>
    <property type="match status" value="1"/>
</dbReference>
<organism evidence="7 8">
    <name type="scientific">Haloquadratum walsbyi J07HQW2</name>
    <dbReference type="NCBI Taxonomy" id="1238425"/>
    <lineage>
        <taxon>Archaea</taxon>
        <taxon>Methanobacteriati</taxon>
        <taxon>Methanobacteriota</taxon>
        <taxon>Stenosarchaea group</taxon>
        <taxon>Halobacteria</taxon>
        <taxon>Halobacteriales</taxon>
        <taxon>Haloferacaceae</taxon>
        <taxon>Haloquadratum</taxon>
    </lineage>
</organism>
<dbReference type="HOGENOM" id="CLU_032903_16_6_2"/>
<accession>U1PU82</accession>
<reference evidence="7 8" key="1">
    <citation type="journal article" date="2013" name="PLoS ONE">
        <title>Assembly-driven community genomics of a hypersaline microbial ecosystem.</title>
        <authorList>
            <person name="Podell S."/>
            <person name="Ugalde J.A."/>
            <person name="Narasingarao P."/>
            <person name="Banfield J.F."/>
            <person name="Heidelberg K.B."/>
            <person name="Allen E.E."/>
        </authorList>
    </citation>
    <scope>NUCLEOTIDE SEQUENCE [LARGE SCALE GENOMIC DNA]</scope>
    <source>
        <strain evidence="8">J07HQW2</strain>
    </source>
</reference>
<evidence type="ECO:0000256" key="4">
    <source>
        <dbReference type="ARBA" id="ARBA00023172"/>
    </source>
</evidence>
<dbReference type="EMBL" id="KE356561">
    <property type="protein sequence ID" value="ERG97352.1"/>
    <property type="molecule type" value="Genomic_DNA"/>
</dbReference>
<keyword evidence="2" id="KW-0815">Transposition</keyword>
<dbReference type="STRING" id="1238425.J07HQW2_03838"/>
<evidence type="ECO:0000256" key="3">
    <source>
        <dbReference type="ARBA" id="ARBA00023125"/>
    </source>
</evidence>
<dbReference type="InterPro" id="IPR001959">
    <property type="entry name" value="Transposase"/>
</dbReference>
<keyword evidence="4" id="KW-0233">DNA recombination</keyword>
<dbReference type="GO" id="GO:0003677">
    <property type="term" value="F:DNA binding"/>
    <property type="evidence" value="ECO:0007669"/>
    <property type="project" value="UniProtKB-KW"/>
</dbReference>
<evidence type="ECO:0000256" key="2">
    <source>
        <dbReference type="ARBA" id="ARBA00022578"/>
    </source>
</evidence>
<gene>
    <name evidence="7" type="ORF">J07HQW2_03838</name>
</gene>
<dbReference type="NCBIfam" id="NF040570">
    <property type="entry name" value="guided_TnpB"/>
    <property type="match status" value="1"/>
</dbReference>
<dbReference type="NCBIfam" id="TIGR01766">
    <property type="entry name" value="IS200/IS605 family accessory protein TnpB-like domain"/>
    <property type="match status" value="1"/>
</dbReference>
<evidence type="ECO:0000256" key="1">
    <source>
        <dbReference type="ARBA" id="ARBA00008761"/>
    </source>
</evidence>
<proteinExistence type="inferred from homology"/>
<dbReference type="Proteomes" id="UP000030710">
    <property type="component" value="Unassembled WGS sequence"/>
</dbReference>
<comment type="similarity">
    <text evidence="1">In the C-terminal section; belongs to the transposase 35 family.</text>
</comment>
<evidence type="ECO:0000259" key="5">
    <source>
        <dbReference type="Pfam" id="PF01385"/>
    </source>
</evidence>